<evidence type="ECO:0000256" key="1">
    <source>
        <dbReference type="ARBA" id="ARBA00010342"/>
    </source>
</evidence>
<reference evidence="9 10" key="1">
    <citation type="submission" date="2015-03" db="EMBL/GenBank/DDBJ databases">
        <title>Genome sequencing of Methylobacterium aquaticum DSM16371 type strain.</title>
        <authorList>
            <person name="Chaudhry V."/>
            <person name="Patil P.B."/>
        </authorList>
    </citation>
    <scope>NUCLEOTIDE SEQUENCE [LARGE SCALE GENOMIC DNA]</scope>
    <source>
        <strain evidence="9 10">DSM 16371</strain>
    </source>
</reference>
<evidence type="ECO:0000313" key="10">
    <source>
        <dbReference type="Proteomes" id="UP000035929"/>
    </source>
</evidence>
<dbReference type="GO" id="GO:0017004">
    <property type="term" value="P:cytochrome complex assembly"/>
    <property type="evidence" value="ECO:0007669"/>
    <property type="project" value="UniProtKB-KW"/>
</dbReference>
<evidence type="ECO:0000256" key="3">
    <source>
        <dbReference type="ARBA" id="ARBA00022723"/>
    </source>
</evidence>
<dbReference type="PATRIC" id="fig|270351.6.peg.5435"/>
<evidence type="ECO:0000256" key="6">
    <source>
        <dbReference type="ARBA" id="ARBA00023004"/>
    </source>
</evidence>
<dbReference type="InterPro" id="IPR038297">
    <property type="entry name" value="CcmH/CycL/NrfF/Ccl2_sf"/>
</dbReference>
<feature type="domain" description="CcmH/CycL/Ccl2/NrfF N-terminal" evidence="8">
    <location>
        <begin position="14"/>
        <end position="153"/>
    </location>
</feature>
<evidence type="ECO:0000256" key="4">
    <source>
        <dbReference type="ARBA" id="ARBA00022729"/>
    </source>
</evidence>
<dbReference type="OrthoDB" id="9804975at2"/>
<evidence type="ECO:0000256" key="2">
    <source>
        <dbReference type="ARBA" id="ARBA00022617"/>
    </source>
</evidence>
<organism evidence="9 10">
    <name type="scientific">Methylobacterium aquaticum</name>
    <dbReference type="NCBI Taxonomy" id="270351"/>
    <lineage>
        <taxon>Bacteria</taxon>
        <taxon>Pseudomonadati</taxon>
        <taxon>Pseudomonadota</taxon>
        <taxon>Alphaproteobacteria</taxon>
        <taxon>Hyphomicrobiales</taxon>
        <taxon>Methylobacteriaceae</taxon>
        <taxon>Methylobacterium</taxon>
    </lineage>
</organism>
<evidence type="ECO:0000256" key="7">
    <source>
        <dbReference type="RuleBase" id="RU364112"/>
    </source>
</evidence>
<gene>
    <name evidence="9" type="ORF">VP06_32750</name>
</gene>
<evidence type="ECO:0000313" key="9">
    <source>
        <dbReference type="EMBL" id="KMO25492.1"/>
    </source>
</evidence>
<feature type="signal peptide" evidence="7">
    <location>
        <begin position="1"/>
        <end position="25"/>
    </location>
</feature>
<name>A0A0J6RVY7_9HYPH</name>
<accession>A0A0J6RVY7</accession>
<keyword evidence="4 7" id="KW-0732">Signal</keyword>
<dbReference type="Pfam" id="PF03918">
    <property type="entry name" value="CcmH"/>
    <property type="match status" value="1"/>
</dbReference>
<keyword evidence="7" id="KW-0812">Transmembrane</keyword>
<evidence type="ECO:0000256" key="5">
    <source>
        <dbReference type="ARBA" id="ARBA00022748"/>
    </source>
</evidence>
<keyword evidence="2 7" id="KW-0349">Heme</keyword>
<keyword evidence="7" id="KW-1133">Transmembrane helix</keyword>
<dbReference type="PANTHER" id="PTHR47870">
    <property type="entry name" value="CYTOCHROME C-TYPE BIOGENESIS PROTEIN CCMH"/>
    <property type="match status" value="1"/>
</dbReference>
<comment type="caution">
    <text evidence="9">The sequence shown here is derived from an EMBL/GenBank/DDBJ whole genome shotgun (WGS) entry which is preliminary data.</text>
</comment>
<keyword evidence="5" id="KW-0201">Cytochrome c-type biogenesis</keyword>
<dbReference type="PANTHER" id="PTHR47870:SF1">
    <property type="entry name" value="CYTOCHROME C-TYPE BIOGENESIS PROTEIN CCMH"/>
    <property type="match status" value="1"/>
</dbReference>
<sequence>MRAVRPPLRSALLALALLAPVAAGAVQPDEVMKDPGMESRARSISAGLRCLVCQNQSIDDSDAPLARDLRLIVRERLRQGDSNDAVVDYVVQRYGEFVLLRPVIAWHTALLWLTPVLVVGLGGLALWAAGRRRKAVAPKALSAAEEAALAELMRRAEPR</sequence>
<proteinExistence type="inferred from homology"/>
<dbReference type="RefSeq" id="WP_048467986.1">
    <property type="nucleotide sequence ID" value="NZ_LABX01000390.1"/>
</dbReference>
<dbReference type="InterPro" id="IPR005616">
    <property type="entry name" value="CcmH/CycL/Ccl2/NrfF_N"/>
</dbReference>
<feature type="transmembrane region" description="Helical" evidence="7">
    <location>
        <begin position="104"/>
        <end position="129"/>
    </location>
</feature>
<protein>
    <recommendedName>
        <fullName evidence="7">Cytochrome c-type biogenesis protein</fullName>
    </recommendedName>
</protein>
<comment type="similarity">
    <text evidence="1 7">Belongs to the CcmH/CycL/Ccl2/NrfF family.</text>
</comment>
<evidence type="ECO:0000259" key="8">
    <source>
        <dbReference type="Pfam" id="PF03918"/>
    </source>
</evidence>
<dbReference type="AlphaFoldDB" id="A0A0J6RVY7"/>
<dbReference type="CDD" id="cd16378">
    <property type="entry name" value="CcmH_N"/>
    <property type="match status" value="1"/>
</dbReference>
<dbReference type="EMBL" id="LABX01000390">
    <property type="protein sequence ID" value="KMO25492.1"/>
    <property type="molecule type" value="Genomic_DNA"/>
</dbReference>
<dbReference type="Proteomes" id="UP000035929">
    <property type="component" value="Unassembled WGS sequence"/>
</dbReference>
<dbReference type="Gene3D" id="1.10.8.640">
    <property type="entry name" value="Cytochrome C biogenesis protein"/>
    <property type="match status" value="1"/>
</dbReference>
<keyword evidence="7" id="KW-0472">Membrane</keyword>
<keyword evidence="6 7" id="KW-0408">Iron</keyword>
<dbReference type="GO" id="GO:0005886">
    <property type="term" value="C:plasma membrane"/>
    <property type="evidence" value="ECO:0007669"/>
    <property type="project" value="TreeGrafter"/>
</dbReference>
<keyword evidence="3 7" id="KW-0479">Metal-binding</keyword>
<comment type="function">
    <text evidence="7">Possible subunit of a heme lyase.</text>
</comment>
<dbReference type="InterPro" id="IPR051263">
    <property type="entry name" value="C-type_cytochrome_biogenesis"/>
</dbReference>
<dbReference type="GO" id="GO:0046872">
    <property type="term" value="F:metal ion binding"/>
    <property type="evidence" value="ECO:0007669"/>
    <property type="project" value="UniProtKB-KW"/>
</dbReference>
<feature type="chain" id="PRO_5011022681" description="Cytochrome c-type biogenesis protein" evidence="7">
    <location>
        <begin position="26"/>
        <end position="159"/>
    </location>
</feature>